<name>Q9ZNK5_HATHI</name>
<evidence type="ECO:0000256" key="5">
    <source>
        <dbReference type="ARBA" id="ARBA00023134"/>
    </source>
</evidence>
<evidence type="ECO:0000256" key="3">
    <source>
        <dbReference type="ARBA" id="ARBA00022741"/>
    </source>
</evidence>
<dbReference type="PANTHER" id="PTHR10229:SF0">
    <property type="entry name" value="GTP-BINDING PROTEIN 6-RELATED"/>
    <property type="match status" value="1"/>
</dbReference>
<sequence>MIYGNIEGLKDSILERLEKIYKMPVWKDSIFTEEMVSVIEEVTLKINREISIAISRKGKVVSVAVGDSSTVDLPLIDIKENRLSGVRIIHTHPNGNPKLSAIDISALTKLKLDCIVAIGVGEENRRKVNVGYCSIENDTLCCDEIGPLTIEETISLRFLERVEFVEKLIKQSEIYEEQGERAVLVGIESEESLEELEELAEACNVETVCSIFQRRERADNAFLVGSGKVDEISMALQAYKGNVVIFDEELTGAQVRNLEENLGTKVIDRTTLILEIFASRARSREAKLQVELAQLRYRSARLIGLGTILSRTGGGIGTRGPGEKKLEIDKRRIRERITELSRELKKITSIREIQRDKRVRGNIPKISLVGYTNTGKSTLRNKLCELTPVKENINKEKVFEANMLFATLDTTTRAIALPDGRACTLSDTVGFIRKLPHDLVESFKSTLEEVVNSNLLLHVVDSSSEKLYEQIDAVEMVLSQLGVDPKECILVLNKIDKLTKEELEDIELKLNKYKLVTISAKTGENLDLILNAICENLPQTLREITFLIPYTEQGKASFIHRNAKVLDENYEDDGTKIKALVDDEVYNKCMEYEVKC</sequence>
<comment type="similarity">
    <text evidence="6">Belongs to the TRAFAC class OBG-HflX-like GTPase superfamily. HflX GTPase family.</text>
</comment>
<gene>
    <name evidence="6 9" type="primary">hflX</name>
    <name evidence="10" type="ORF">NCTC503_01975</name>
</gene>
<keyword evidence="2" id="KW-0479">Metal-binding</keyword>
<comment type="function">
    <text evidence="6">GTPase that associates with the 50S ribosomal subunit and may have a role during protein synthesis or ribosome biogenesis.</text>
</comment>
<feature type="domain" description="Hflx-type G" evidence="8">
    <location>
        <begin position="364"/>
        <end position="541"/>
    </location>
</feature>
<dbReference type="CDD" id="cd01878">
    <property type="entry name" value="HflX"/>
    <property type="match status" value="1"/>
</dbReference>
<dbReference type="GO" id="GO:0005737">
    <property type="term" value="C:cytoplasm"/>
    <property type="evidence" value="ECO:0007669"/>
    <property type="project" value="UniProtKB-SubCell"/>
</dbReference>
<dbReference type="RefSeq" id="WP_138210559.1">
    <property type="nucleotide sequence ID" value="NZ_CBCRUQ010000003.1"/>
</dbReference>
<evidence type="ECO:0000259" key="8">
    <source>
        <dbReference type="PROSITE" id="PS51705"/>
    </source>
</evidence>
<dbReference type="PIR" id="T44348">
    <property type="entry name" value="T44348"/>
</dbReference>
<keyword evidence="11" id="KW-1185">Reference proteome</keyword>
<dbReference type="NCBIfam" id="TIGR03156">
    <property type="entry name" value="GTP_HflX"/>
    <property type="match status" value="1"/>
</dbReference>
<keyword evidence="7" id="KW-0175">Coiled coil</keyword>
<dbReference type="EMBL" id="LR590481">
    <property type="protein sequence ID" value="VTQ92596.1"/>
    <property type="molecule type" value="Genomic_DNA"/>
</dbReference>
<reference evidence="9" key="1">
    <citation type="journal article" date="1999" name="J. Bacteriol.">
        <title>Gene duplication and multiplicity of collagenases in Clostridium histolyticum.</title>
        <authorList>
            <person name="Matsushita O."/>
            <person name="Jung C.-M."/>
            <person name="Katayama S."/>
            <person name="Minami J."/>
            <person name="Takahashi Y."/>
            <person name="Okabe A."/>
        </authorList>
    </citation>
    <scope>NUCLEOTIDE SEQUENCE</scope>
    <source>
        <strain evidence="9">JCM 1403</strain>
    </source>
</reference>
<dbReference type="EMBL" id="AB014075">
    <property type="protein sequence ID" value="BAA34254.1"/>
    <property type="molecule type" value="Genomic_DNA"/>
</dbReference>
<dbReference type="PROSITE" id="PS51705">
    <property type="entry name" value="G_HFLX"/>
    <property type="match status" value="1"/>
</dbReference>
<dbReference type="InterPro" id="IPR042108">
    <property type="entry name" value="GTPase_HflX_N_sf"/>
</dbReference>
<evidence type="ECO:0000256" key="7">
    <source>
        <dbReference type="SAM" id="Coils"/>
    </source>
</evidence>
<dbReference type="InterPro" id="IPR027417">
    <property type="entry name" value="P-loop_NTPase"/>
</dbReference>
<dbReference type="GO" id="GO:0003924">
    <property type="term" value="F:GTPase activity"/>
    <property type="evidence" value="ECO:0007669"/>
    <property type="project" value="UniProtKB-UniRule"/>
</dbReference>
<dbReference type="GO" id="GO:0046872">
    <property type="term" value="F:metal ion binding"/>
    <property type="evidence" value="ECO:0007669"/>
    <property type="project" value="UniProtKB-KW"/>
</dbReference>
<keyword evidence="5 6" id="KW-0342">GTP-binding</keyword>
<evidence type="ECO:0000313" key="11">
    <source>
        <dbReference type="Proteomes" id="UP000308489"/>
    </source>
</evidence>
<dbReference type="InterPro" id="IPR032305">
    <property type="entry name" value="GTP-bd_M"/>
</dbReference>
<evidence type="ECO:0000313" key="9">
    <source>
        <dbReference type="EMBL" id="BAA34254.1"/>
    </source>
</evidence>
<dbReference type="AlphaFoldDB" id="Q9ZNK5"/>
<evidence type="ECO:0000256" key="4">
    <source>
        <dbReference type="ARBA" id="ARBA00022842"/>
    </source>
</evidence>
<dbReference type="Pfam" id="PF16360">
    <property type="entry name" value="GTP-bdg_M"/>
    <property type="match status" value="1"/>
</dbReference>
<dbReference type="Pfam" id="PF13167">
    <property type="entry name" value="GTP-bdg_N"/>
    <property type="match status" value="1"/>
</dbReference>
<proteinExistence type="inferred from homology"/>
<dbReference type="KEGG" id="hhw:NCTC503_01975"/>
<evidence type="ECO:0000256" key="6">
    <source>
        <dbReference type="HAMAP-Rule" id="MF_00900"/>
    </source>
</evidence>
<protein>
    <recommendedName>
        <fullName evidence="6">GTPase HflX</fullName>
    </recommendedName>
    <alternativeName>
        <fullName evidence="6">GTP-binding protein HflX</fullName>
    </alternativeName>
</protein>
<dbReference type="PANTHER" id="PTHR10229">
    <property type="entry name" value="GTP-BINDING PROTEIN HFLX"/>
    <property type="match status" value="1"/>
</dbReference>
<evidence type="ECO:0000313" key="10">
    <source>
        <dbReference type="EMBL" id="VTQ92596.1"/>
    </source>
</evidence>
<comment type="subunit">
    <text evidence="6">Monomer. Associates with the 50S ribosomal subunit.</text>
</comment>
<comment type="subcellular location">
    <subcellularLocation>
        <location evidence="6">Cytoplasm</location>
    </subcellularLocation>
    <text evidence="6">May associate with membranes.</text>
</comment>
<accession>Q9ZNK5</accession>
<dbReference type="HAMAP" id="MF_00900">
    <property type="entry name" value="GTPase_HflX"/>
    <property type="match status" value="1"/>
</dbReference>
<dbReference type="Gene3D" id="3.40.50.11060">
    <property type="entry name" value="GTPase HflX, N-terminal domain"/>
    <property type="match status" value="1"/>
</dbReference>
<keyword evidence="1 6" id="KW-0963">Cytoplasm</keyword>
<organism evidence="9">
    <name type="scientific">Hathewaya histolytica</name>
    <name type="common">Clostridium histolyticum</name>
    <dbReference type="NCBI Taxonomy" id="1498"/>
    <lineage>
        <taxon>Bacteria</taxon>
        <taxon>Bacillati</taxon>
        <taxon>Bacillota</taxon>
        <taxon>Clostridia</taxon>
        <taxon>Eubacteriales</taxon>
        <taxon>Clostridiaceae</taxon>
        <taxon>Hathewaya</taxon>
    </lineage>
</organism>
<feature type="coiled-coil region" evidence="7">
    <location>
        <begin position="323"/>
        <end position="350"/>
    </location>
</feature>
<dbReference type="Proteomes" id="UP000308489">
    <property type="component" value="Chromosome 1"/>
</dbReference>
<keyword evidence="3 6" id="KW-0547">Nucleotide-binding</keyword>
<dbReference type="Gene3D" id="3.40.50.300">
    <property type="entry name" value="P-loop containing nucleotide triphosphate hydrolases"/>
    <property type="match status" value="1"/>
</dbReference>
<keyword evidence="4" id="KW-0460">Magnesium</keyword>
<reference evidence="10 11" key="2">
    <citation type="submission" date="2019-05" db="EMBL/GenBank/DDBJ databases">
        <authorList>
            <consortium name="Pathogen Informatics"/>
        </authorList>
    </citation>
    <scope>NUCLEOTIDE SEQUENCE [LARGE SCALE GENOMIC DNA]</scope>
    <source>
        <strain evidence="10 11">NCTC503</strain>
    </source>
</reference>
<dbReference type="GO" id="GO:0043022">
    <property type="term" value="F:ribosome binding"/>
    <property type="evidence" value="ECO:0007669"/>
    <property type="project" value="TreeGrafter"/>
</dbReference>
<dbReference type="InterPro" id="IPR006073">
    <property type="entry name" value="GTP-bd"/>
</dbReference>
<dbReference type="InterPro" id="IPR025121">
    <property type="entry name" value="GTPase_HflX_N"/>
</dbReference>
<dbReference type="InterPro" id="IPR016496">
    <property type="entry name" value="GTPase_HflX"/>
</dbReference>
<dbReference type="InterPro" id="IPR030394">
    <property type="entry name" value="G_HFLX_dom"/>
</dbReference>
<dbReference type="Gene3D" id="6.10.250.2860">
    <property type="match status" value="1"/>
</dbReference>
<dbReference type="GO" id="GO:0005525">
    <property type="term" value="F:GTP binding"/>
    <property type="evidence" value="ECO:0007669"/>
    <property type="project" value="UniProtKB-UniRule"/>
</dbReference>
<dbReference type="OrthoDB" id="9812272at2"/>
<dbReference type="Pfam" id="PF01926">
    <property type="entry name" value="MMR_HSR1"/>
    <property type="match status" value="1"/>
</dbReference>
<dbReference type="FunFam" id="3.40.50.11060:FF:000001">
    <property type="entry name" value="GTPase HflX"/>
    <property type="match status" value="1"/>
</dbReference>
<evidence type="ECO:0000256" key="2">
    <source>
        <dbReference type="ARBA" id="ARBA00022723"/>
    </source>
</evidence>
<dbReference type="SUPFAM" id="SSF52540">
    <property type="entry name" value="P-loop containing nucleoside triphosphate hydrolases"/>
    <property type="match status" value="1"/>
</dbReference>
<evidence type="ECO:0000256" key="1">
    <source>
        <dbReference type="ARBA" id="ARBA00022490"/>
    </source>
</evidence>